<feature type="transmembrane region" description="Helical" evidence="10">
    <location>
        <begin position="257"/>
        <end position="276"/>
    </location>
</feature>
<protein>
    <submittedName>
        <fullName evidence="13">Thioredoxin</fullName>
    </submittedName>
</protein>
<reference evidence="12 15" key="1">
    <citation type="submission" date="2016-11" db="EMBL/GenBank/DDBJ databases">
        <title>Whole genomes of Flavobacteriaceae.</title>
        <authorList>
            <person name="Stine C."/>
            <person name="Li C."/>
            <person name="Tadesse D."/>
        </authorList>
    </citation>
    <scope>NUCLEOTIDE SEQUENCE [LARGE SCALE GENOMIC DNA]</scope>
    <source>
        <strain evidence="12 15">DSM 21068</strain>
    </source>
</reference>
<dbReference type="Gene3D" id="1.20.1440.130">
    <property type="entry name" value="VKOR domain"/>
    <property type="match status" value="1"/>
</dbReference>
<accession>A0A1N7KSL5</accession>
<feature type="transmembrane region" description="Helical" evidence="10">
    <location>
        <begin position="282"/>
        <end position="302"/>
    </location>
</feature>
<dbReference type="GO" id="GO:0016491">
    <property type="term" value="F:oxidoreductase activity"/>
    <property type="evidence" value="ECO:0007669"/>
    <property type="project" value="UniProtKB-KW"/>
</dbReference>
<feature type="transmembrane region" description="Helical" evidence="10">
    <location>
        <begin position="231"/>
        <end position="250"/>
    </location>
</feature>
<evidence type="ECO:0000256" key="7">
    <source>
        <dbReference type="ARBA" id="ARBA00023136"/>
    </source>
</evidence>
<evidence type="ECO:0000256" key="2">
    <source>
        <dbReference type="ARBA" id="ARBA00006214"/>
    </source>
</evidence>
<dbReference type="CDD" id="cd02972">
    <property type="entry name" value="DsbA_family"/>
    <property type="match status" value="1"/>
</dbReference>
<evidence type="ECO:0000256" key="3">
    <source>
        <dbReference type="ARBA" id="ARBA00022692"/>
    </source>
</evidence>
<keyword evidence="6" id="KW-0560">Oxidoreductase</keyword>
<proteinExistence type="inferred from homology"/>
<evidence type="ECO:0000256" key="4">
    <source>
        <dbReference type="ARBA" id="ARBA00022719"/>
    </source>
</evidence>
<dbReference type="Proteomes" id="UP000238314">
    <property type="component" value="Unassembled WGS sequence"/>
</dbReference>
<reference evidence="13" key="3">
    <citation type="submission" date="2017-01" db="EMBL/GenBank/DDBJ databases">
        <authorList>
            <person name="Mah S.A."/>
            <person name="Swanson W.J."/>
            <person name="Moy G.W."/>
            <person name="Vacquier V.D."/>
        </authorList>
    </citation>
    <scope>NUCLEOTIDE SEQUENCE [LARGE SCALE GENOMIC DNA]</scope>
    <source>
        <strain evidence="13">DSM 21068</strain>
    </source>
</reference>
<dbReference type="Proteomes" id="UP000186246">
    <property type="component" value="Unassembled WGS sequence"/>
</dbReference>
<dbReference type="OrthoDB" id="1100563at2"/>
<feature type="domain" description="Vitamin K epoxide reductase" evidence="11">
    <location>
        <begin position="140"/>
        <end position="276"/>
    </location>
</feature>
<dbReference type="EMBL" id="FTOJ01000001">
    <property type="protein sequence ID" value="SIS64486.1"/>
    <property type="molecule type" value="Genomic_DNA"/>
</dbReference>
<keyword evidence="7 10" id="KW-0472">Membrane</keyword>
<evidence type="ECO:0000313" key="12">
    <source>
        <dbReference type="EMBL" id="PQA94985.1"/>
    </source>
</evidence>
<dbReference type="GO" id="GO:0016020">
    <property type="term" value="C:membrane"/>
    <property type="evidence" value="ECO:0007669"/>
    <property type="project" value="UniProtKB-SubCell"/>
</dbReference>
<dbReference type="CDD" id="cd12921">
    <property type="entry name" value="VKOR_4"/>
    <property type="match status" value="1"/>
</dbReference>
<keyword evidence="8" id="KW-1015">Disulfide bond</keyword>
<feature type="transmembrane region" description="Helical" evidence="10">
    <location>
        <begin position="118"/>
        <end position="136"/>
    </location>
</feature>
<dbReference type="EMBL" id="MUGO01000008">
    <property type="protein sequence ID" value="PQA94985.1"/>
    <property type="molecule type" value="Genomic_DNA"/>
</dbReference>
<comment type="similarity">
    <text evidence="2">Belongs to the VKOR family.</text>
</comment>
<gene>
    <name evidence="12" type="ORF">B0A70_06600</name>
    <name evidence="13" type="ORF">SAMN05421796_101788</name>
</gene>
<evidence type="ECO:0000313" key="13">
    <source>
        <dbReference type="EMBL" id="SIS64486.1"/>
    </source>
</evidence>
<evidence type="ECO:0000259" key="11">
    <source>
        <dbReference type="SMART" id="SM00756"/>
    </source>
</evidence>
<dbReference type="STRING" id="551459.SAMN05421796_101788"/>
<evidence type="ECO:0000256" key="9">
    <source>
        <dbReference type="ARBA" id="ARBA00023284"/>
    </source>
</evidence>
<dbReference type="InterPro" id="IPR012336">
    <property type="entry name" value="Thioredoxin-like_fold"/>
</dbReference>
<evidence type="ECO:0000256" key="6">
    <source>
        <dbReference type="ARBA" id="ARBA00023002"/>
    </source>
</evidence>
<evidence type="ECO:0000256" key="1">
    <source>
        <dbReference type="ARBA" id="ARBA00004141"/>
    </source>
</evidence>
<dbReference type="GO" id="GO:0048038">
    <property type="term" value="F:quinone binding"/>
    <property type="evidence" value="ECO:0007669"/>
    <property type="project" value="UniProtKB-KW"/>
</dbReference>
<dbReference type="SUPFAM" id="SSF52833">
    <property type="entry name" value="Thioredoxin-like"/>
    <property type="match status" value="1"/>
</dbReference>
<feature type="transmembrane region" description="Helical" evidence="10">
    <location>
        <begin position="142"/>
        <end position="159"/>
    </location>
</feature>
<comment type="subcellular location">
    <subcellularLocation>
        <location evidence="1">Membrane</location>
        <topology evidence="1">Multi-pass membrane protein</topology>
    </subcellularLocation>
</comment>
<dbReference type="InterPro" id="IPR038354">
    <property type="entry name" value="VKOR_sf"/>
</dbReference>
<dbReference type="AlphaFoldDB" id="A0A1N7KSL5"/>
<evidence type="ECO:0000256" key="5">
    <source>
        <dbReference type="ARBA" id="ARBA00022989"/>
    </source>
</evidence>
<dbReference type="RefSeq" id="WP_076449964.1">
    <property type="nucleotide sequence ID" value="NZ_FTOJ01000001.1"/>
</dbReference>
<sequence>MDFEKLTQHLNIDSKEFNFQFQTHPDYPSALAFSSALNFLGIKNNAYDLKKEYWQELPEEFITIHKNKFSLIKKDKNRYIVHSDEMQSISEKELLVNSQNMVMLFEKKEISIFPSKKTINYTVFFLILLSLYLSYSFLQKDWASFIFNIVSVFGIYISFEIFSQKFGNESVALNRICGNTSKNVNSSCIKVMNSDQINIFGLKLSDFSLIYFVGLSIVGLLLPYASTLLQIATLFSVVVIFYSLYVQIFVEKAICKICLIIILLLIFQLILSRFFIAVPISSFIILASIFIVASVFIGIIYINDLLTKNDSLEKSNLKNLKFKRNYHIFMRELILQNKILFKNNKDGFFLGNPNAKVHISIVSNPYCGFCKEAHEMLQKLLTNYPNDISVQIRFNYSKNISENSQDLTKTLYSIYSKKGKEDFLKTLHFWFENRDEKQFFKKYNNDDSMNMQEIISSSLENKENGLNFTPNIILNGYQFPDKYDREDIFYFIDELLEDEDFLNEN</sequence>
<organism evidence="13 14">
    <name type="scientific">Chryseobacterium piscicola</name>
    <dbReference type="NCBI Taxonomy" id="551459"/>
    <lineage>
        <taxon>Bacteria</taxon>
        <taxon>Pseudomonadati</taxon>
        <taxon>Bacteroidota</taxon>
        <taxon>Flavobacteriia</taxon>
        <taxon>Flavobacteriales</taxon>
        <taxon>Weeksellaceae</taxon>
        <taxon>Chryseobacterium group</taxon>
        <taxon>Chryseobacterium</taxon>
    </lineage>
</organism>
<reference evidence="14" key="2">
    <citation type="submission" date="2017-01" db="EMBL/GenBank/DDBJ databases">
        <authorList>
            <person name="Varghese N."/>
            <person name="Submissions S."/>
        </authorList>
    </citation>
    <scope>NUCLEOTIDE SEQUENCE [LARGE SCALE GENOMIC DNA]</scope>
    <source>
        <strain evidence="14">DSM 21068</strain>
    </source>
</reference>
<feature type="transmembrane region" description="Helical" evidence="10">
    <location>
        <begin position="207"/>
        <end position="225"/>
    </location>
</feature>
<keyword evidence="9" id="KW-0676">Redox-active center</keyword>
<evidence type="ECO:0000313" key="14">
    <source>
        <dbReference type="Proteomes" id="UP000186246"/>
    </source>
</evidence>
<dbReference type="Pfam" id="PF13462">
    <property type="entry name" value="Thioredoxin_4"/>
    <property type="match status" value="1"/>
</dbReference>
<dbReference type="SMART" id="SM00756">
    <property type="entry name" value="VKc"/>
    <property type="match status" value="1"/>
</dbReference>
<keyword evidence="5 10" id="KW-1133">Transmembrane helix</keyword>
<dbReference type="Gene3D" id="3.40.30.10">
    <property type="entry name" value="Glutaredoxin"/>
    <property type="match status" value="1"/>
</dbReference>
<evidence type="ECO:0000313" key="15">
    <source>
        <dbReference type="Proteomes" id="UP000238314"/>
    </source>
</evidence>
<evidence type="ECO:0000256" key="8">
    <source>
        <dbReference type="ARBA" id="ARBA00023157"/>
    </source>
</evidence>
<name>A0A1N7KSL5_9FLAO</name>
<dbReference type="InterPro" id="IPR012932">
    <property type="entry name" value="VKOR"/>
</dbReference>
<evidence type="ECO:0000256" key="10">
    <source>
        <dbReference type="SAM" id="Phobius"/>
    </source>
</evidence>
<keyword evidence="3 10" id="KW-0812">Transmembrane</keyword>
<keyword evidence="4" id="KW-0874">Quinone</keyword>
<dbReference type="Pfam" id="PF07884">
    <property type="entry name" value="VKOR"/>
    <property type="match status" value="1"/>
</dbReference>
<keyword evidence="15" id="KW-1185">Reference proteome</keyword>
<dbReference type="InterPro" id="IPR036249">
    <property type="entry name" value="Thioredoxin-like_sf"/>
</dbReference>